<feature type="transmembrane region" description="Helical" evidence="6">
    <location>
        <begin position="173"/>
        <end position="194"/>
    </location>
</feature>
<keyword evidence="9" id="KW-1185">Reference proteome</keyword>
<evidence type="ECO:0000256" key="3">
    <source>
        <dbReference type="ARBA" id="ARBA00022692"/>
    </source>
</evidence>
<name>A0A3M6QG74_9BURK</name>
<sequence>MCATASDAPGSSAMTLEVSDAPPAARSVWLLFATLYASQYLGIGFIGLALAAVLREQGASLAQLGLLNLLLLPMSLKFLWAPLVDRHGRRSHGAGRWPGRGHYRNWLLPMQALMALMVALAAFMPPQGGLQALLLATLLVYAMATATQDLALDGMATLTFTPAQRPLINSIQVGAGMLGNIVGGALVLWLYPYIGWRGCLWLLAALVVFPWLLLWRWREPQPPTDTVNAQAGRSPWRQLLTFWQGQLPWLALLTLGTTAFAALAMLTPALVDAGWSLPEIGSAIRLFGAVVGLLAALLAAWWLRRLGRAQAIALSALLQALALLALLPVLLGRSSPAWVYAAIAAYYLAFSPLYASLGTVMMDKARACGAPATIYTLQNASAMLLALLGSSACLWLAQRIGYAGALLLCMGSLLLAALLALRWPGIIASTTPADAADSPACGQPASACQHDCTALP</sequence>
<dbReference type="PANTHER" id="PTHR12778:SF10">
    <property type="entry name" value="MAJOR FACILITATOR SUPERFAMILY DOMAIN-CONTAINING PROTEIN 3"/>
    <property type="match status" value="1"/>
</dbReference>
<feature type="transmembrane region" description="Helical" evidence="6">
    <location>
        <begin position="66"/>
        <end position="84"/>
    </location>
</feature>
<evidence type="ECO:0000256" key="1">
    <source>
        <dbReference type="ARBA" id="ARBA00004141"/>
    </source>
</evidence>
<feature type="transmembrane region" description="Helical" evidence="6">
    <location>
        <begin position="403"/>
        <end position="421"/>
    </location>
</feature>
<accession>A0A3M6QG74</accession>
<dbReference type="EMBL" id="RDQL01000002">
    <property type="protein sequence ID" value="RMX02090.1"/>
    <property type="molecule type" value="Genomic_DNA"/>
</dbReference>
<reference evidence="9 10" key="1">
    <citation type="submission" date="2018-10" db="EMBL/GenBank/DDBJ databases">
        <title>Comamonadaceae CDC group NO-1 genome sequencing and assembly.</title>
        <authorList>
            <person name="Bernier A.-M."/>
            <person name="Bernard K."/>
        </authorList>
    </citation>
    <scope>NUCLEOTIDE SEQUENCE [LARGE SCALE GENOMIC DNA]</scope>
    <source>
        <strain evidence="7 9">NML161473</strain>
        <strain evidence="8 10">NML180581</strain>
    </source>
</reference>
<evidence type="ECO:0000256" key="5">
    <source>
        <dbReference type="ARBA" id="ARBA00023136"/>
    </source>
</evidence>
<feature type="transmembrane region" description="Helical" evidence="6">
    <location>
        <begin position="283"/>
        <end position="304"/>
    </location>
</feature>
<feature type="transmembrane region" description="Helical" evidence="6">
    <location>
        <begin position="200"/>
        <end position="217"/>
    </location>
</feature>
<feature type="transmembrane region" description="Helical" evidence="6">
    <location>
        <begin position="130"/>
        <end position="152"/>
    </location>
</feature>
<dbReference type="SUPFAM" id="SSF103473">
    <property type="entry name" value="MFS general substrate transporter"/>
    <property type="match status" value="1"/>
</dbReference>
<comment type="caution">
    <text evidence="7">The sequence shown here is derived from an EMBL/GenBank/DDBJ whole genome shotgun (WGS) entry which is preliminary data.</text>
</comment>
<keyword evidence="3 6" id="KW-0812">Transmembrane</keyword>
<dbReference type="Pfam" id="PF07690">
    <property type="entry name" value="MFS_1"/>
    <property type="match status" value="1"/>
</dbReference>
<feature type="transmembrane region" description="Helical" evidence="6">
    <location>
        <begin position="374"/>
        <end position="397"/>
    </location>
</feature>
<feature type="transmembrane region" description="Helical" evidence="6">
    <location>
        <begin position="337"/>
        <end position="362"/>
    </location>
</feature>
<dbReference type="InterPro" id="IPR004752">
    <property type="entry name" value="AmpG_permease/AT-1"/>
</dbReference>
<keyword evidence="5 6" id="KW-0472">Membrane</keyword>
<dbReference type="Proteomes" id="UP000281171">
    <property type="component" value="Unassembled WGS sequence"/>
</dbReference>
<evidence type="ECO:0000313" key="10">
    <source>
        <dbReference type="Proteomes" id="UP000281171"/>
    </source>
</evidence>
<organism evidence="7 9">
    <name type="scientific">Allofranklinella schreckenbergeri</name>
    <dbReference type="NCBI Taxonomy" id="1076744"/>
    <lineage>
        <taxon>Bacteria</taxon>
        <taxon>Pseudomonadati</taxon>
        <taxon>Pseudomonadota</taxon>
        <taxon>Betaproteobacteria</taxon>
        <taxon>Burkholderiales</taxon>
        <taxon>Comamonadaceae</taxon>
        <taxon>Allofranklinella</taxon>
    </lineage>
</organism>
<feature type="transmembrane region" description="Helical" evidence="6">
    <location>
        <begin position="247"/>
        <end position="271"/>
    </location>
</feature>
<dbReference type="AlphaFoldDB" id="A0A3M6QG74"/>
<keyword evidence="4 6" id="KW-1133">Transmembrane helix</keyword>
<evidence type="ECO:0000256" key="2">
    <source>
        <dbReference type="ARBA" id="ARBA00022448"/>
    </source>
</evidence>
<feature type="transmembrane region" description="Helical" evidence="6">
    <location>
        <begin position="28"/>
        <end position="54"/>
    </location>
</feature>
<keyword evidence="2" id="KW-0813">Transport</keyword>
<evidence type="ECO:0000313" key="7">
    <source>
        <dbReference type="EMBL" id="RMX02090.1"/>
    </source>
</evidence>
<gene>
    <name evidence="8" type="ORF">EBQ24_02610</name>
    <name evidence="7" type="ORF">EBQ25_02350</name>
</gene>
<comment type="subcellular location">
    <subcellularLocation>
        <location evidence="1">Membrane</location>
        <topology evidence="1">Multi-pass membrane protein</topology>
    </subcellularLocation>
</comment>
<protein>
    <submittedName>
        <fullName evidence="7">MFS transporter</fullName>
    </submittedName>
</protein>
<proteinExistence type="predicted"/>
<dbReference type="InterPro" id="IPR036259">
    <property type="entry name" value="MFS_trans_sf"/>
</dbReference>
<feature type="transmembrane region" description="Helical" evidence="6">
    <location>
        <begin position="311"/>
        <end position="331"/>
    </location>
</feature>
<evidence type="ECO:0000313" key="8">
    <source>
        <dbReference type="EMBL" id="RMX11071.1"/>
    </source>
</evidence>
<evidence type="ECO:0000256" key="6">
    <source>
        <dbReference type="SAM" id="Phobius"/>
    </source>
</evidence>
<dbReference type="PANTHER" id="PTHR12778">
    <property type="entry name" value="SOLUTE CARRIER FAMILY 33 ACETYL-COA TRANSPORTER -RELATED"/>
    <property type="match status" value="1"/>
</dbReference>
<evidence type="ECO:0000256" key="4">
    <source>
        <dbReference type="ARBA" id="ARBA00022989"/>
    </source>
</evidence>
<feature type="transmembrane region" description="Helical" evidence="6">
    <location>
        <begin position="105"/>
        <end position="124"/>
    </location>
</feature>
<accession>A0A3M6R6R9</accession>
<dbReference type="InterPro" id="IPR011701">
    <property type="entry name" value="MFS"/>
</dbReference>
<dbReference type="EMBL" id="RDQK01000005">
    <property type="protein sequence ID" value="RMX11071.1"/>
    <property type="molecule type" value="Genomic_DNA"/>
</dbReference>
<dbReference type="Proteomes" id="UP000267035">
    <property type="component" value="Unassembled WGS sequence"/>
</dbReference>
<dbReference type="GO" id="GO:0016020">
    <property type="term" value="C:membrane"/>
    <property type="evidence" value="ECO:0007669"/>
    <property type="project" value="UniProtKB-SubCell"/>
</dbReference>
<dbReference type="Gene3D" id="1.20.1250.20">
    <property type="entry name" value="MFS general substrate transporter like domains"/>
    <property type="match status" value="1"/>
</dbReference>
<evidence type="ECO:0000313" key="9">
    <source>
        <dbReference type="Proteomes" id="UP000267035"/>
    </source>
</evidence>
<dbReference type="GO" id="GO:0022857">
    <property type="term" value="F:transmembrane transporter activity"/>
    <property type="evidence" value="ECO:0007669"/>
    <property type="project" value="InterPro"/>
</dbReference>